<reference evidence="2" key="1">
    <citation type="submission" date="2023-08" db="EMBL/GenBank/DDBJ databases">
        <title>Draft sequence of the Babesia gibsoni genome.</title>
        <authorList>
            <person name="Yamagishi J.Y."/>
            <person name="Xuan X.X."/>
        </authorList>
    </citation>
    <scope>NUCLEOTIDE SEQUENCE</scope>
    <source>
        <strain evidence="2">Azabu</strain>
    </source>
</reference>
<dbReference type="GO" id="GO:0005524">
    <property type="term" value="F:ATP binding"/>
    <property type="evidence" value="ECO:0007669"/>
    <property type="project" value="InterPro"/>
</dbReference>
<dbReference type="InterPro" id="IPR011009">
    <property type="entry name" value="Kinase-like_dom_sf"/>
</dbReference>
<dbReference type="EMBL" id="JAVEPI010000002">
    <property type="protein sequence ID" value="KAK1443773.1"/>
    <property type="molecule type" value="Genomic_DNA"/>
</dbReference>
<comment type="caution">
    <text evidence="2">The sequence shown here is derived from an EMBL/GenBank/DDBJ whole genome shotgun (WGS) entry which is preliminary data.</text>
</comment>
<dbReference type="GO" id="GO:0005737">
    <property type="term" value="C:cytoplasm"/>
    <property type="evidence" value="ECO:0007669"/>
    <property type="project" value="TreeGrafter"/>
</dbReference>
<dbReference type="PANTHER" id="PTHR24361">
    <property type="entry name" value="MITOGEN-ACTIVATED KINASE KINASE KINASE"/>
    <property type="match status" value="1"/>
</dbReference>
<proteinExistence type="predicted"/>
<dbReference type="SMART" id="SM00220">
    <property type="entry name" value="S_TKc"/>
    <property type="match status" value="1"/>
</dbReference>
<dbReference type="InterPro" id="IPR053235">
    <property type="entry name" value="Ser_Thr_kinase"/>
</dbReference>
<dbReference type="SUPFAM" id="SSF56112">
    <property type="entry name" value="Protein kinase-like (PK-like)"/>
    <property type="match status" value="1"/>
</dbReference>
<name>A0AAD8LLI4_BABGI</name>
<dbReference type="Gene3D" id="1.10.510.10">
    <property type="entry name" value="Transferase(Phosphotransferase) domain 1"/>
    <property type="match status" value="1"/>
</dbReference>
<accession>A0AAD8LLI4</accession>
<evidence type="ECO:0000259" key="1">
    <source>
        <dbReference type="PROSITE" id="PS50011"/>
    </source>
</evidence>
<dbReference type="InterPro" id="IPR000719">
    <property type="entry name" value="Prot_kinase_dom"/>
</dbReference>
<evidence type="ECO:0000313" key="2">
    <source>
        <dbReference type="EMBL" id="KAK1443773.1"/>
    </source>
</evidence>
<dbReference type="InterPro" id="IPR008271">
    <property type="entry name" value="Ser/Thr_kinase_AS"/>
</dbReference>
<sequence length="318" mass="36172">MVELSTISLLHHGKCQDVYLSQDSKGNMYAVKRLYRKELEKRKHYTNVDGCLTLQDWFDDFCKAVKVQLMVQHDRCVKCIDTNGFDPAKLEKNDLSEELEMVLEYCECGSIMKLESNSTHIPSLPVEVIKCIAKDTLLALEYLSNINVAHCDIKPDNVFMDKNGRCKLGDFSHSLQMDSEGKVKGVKGSFYFMAPEMASGSPGWKQNDRRISESGPYKGASIDMWALGVSLWMLYFQRYPFKTLSTAVIQLMYEISNFDIEEQLEELQADGLHIEADFEDFIRSILCMYPSDRSTASVALVCYNGYHDKLHTAPSVAV</sequence>
<dbReference type="Proteomes" id="UP001230268">
    <property type="component" value="Unassembled WGS sequence"/>
</dbReference>
<organism evidence="2 3">
    <name type="scientific">Babesia gibsoni</name>
    <dbReference type="NCBI Taxonomy" id="33632"/>
    <lineage>
        <taxon>Eukaryota</taxon>
        <taxon>Sar</taxon>
        <taxon>Alveolata</taxon>
        <taxon>Apicomplexa</taxon>
        <taxon>Aconoidasida</taxon>
        <taxon>Piroplasmida</taxon>
        <taxon>Babesiidae</taxon>
        <taxon>Babesia</taxon>
    </lineage>
</organism>
<dbReference type="AlphaFoldDB" id="A0AAD8LLI4"/>
<dbReference type="GO" id="GO:0004674">
    <property type="term" value="F:protein serine/threonine kinase activity"/>
    <property type="evidence" value="ECO:0007669"/>
    <property type="project" value="TreeGrafter"/>
</dbReference>
<dbReference type="Pfam" id="PF00069">
    <property type="entry name" value="Pkinase"/>
    <property type="match status" value="1"/>
</dbReference>
<evidence type="ECO:0000313" key="3">
    <source>
        <dbReference type="Proteomes" id="UP001230268"/>
    </source>
</evidence>
<dbReference type="PROSITE" id="PS00108">
    <property type="entry name" value="PROTEIN_KINASE_ST"/>
    <property type="match status" value="1"/>
</dbReference>
<dbReference type="Gene3D" id="3.30.200.20">
    <property type="entry name" value="Phosphorylase Kinase, domain 1"/>
    <property type="match status" value="1"/>
</dbReference>
<dbReference type="PROSITE" id="PS50011">
    <property type="entry name" value="PROTEIN_KINASE_DOM"/>
    <property type="match status" value="1"/>
</dbReference>
<protein>
    <recommendedName>
        <fullName evidence="1">Protein kinase domain-containing protein</fullName>
    </recommendedName>
</protein>
<feature type="domain" description="Protein kinase" evidence="1">
    <location>
        <begin position="4"/>
        <end position="310"/>
    </location>
</feature>
<keyword evidence="3" id="KW-1185">Reference proteome</keyword>
<gene>
    <name evidence="2" type="ORF">BgAZ_206490</name>
</gene>